<dbReference type="Proteomes" id="UP000324897">
    <property type="component" value="Unassembled WGS sequence"/>
</dbReference>
<dbReference type="PANTHER" id="PTHR33463">
    <property type="entry name" value="NB-ARC DOMAIN-CONTAINING PROTEIN-RELATED"/>
    <property type="match status" value="1"/>
</dbReference>
<dbReference type="AlphaFoldDB" id="A0A5J9SR44"/>
<gene>
    <name evidence="2" type="ORF">EJB05_53166</name>
</gene>
<evidence type="ECO:0000313" key="3">
    <source>
        <dbReference type="Proteomes" id="UP000324897"/>
    </source>
</evidence>
<dbReference type="OrthoDB" id="687306at2759"/>
<proteinExistence type="predicted"/>
<comment type="caution">
    <text evidence="2">The sequence shown here is derived from an EMBL/GenBank/DDBJ whole genome shotgun (WGS) entry which is preliminary data.</text>
</comment>
<evidence type="ECO:0000259" key="1">
    <source>
        <dbReference type="Pfam" id="PF23247"/>
    </source>
</evidence>
<name>A0A5J9SR44_9POAL</name>
<protein>
    <recommendedName>
        <fullName evidence="1">Disease resistance protein At4g27190-like leucine-rich repeats domain-containing protein</fullName>
    </recommendedName>
</protein>
<dbReference type="Pfam" id="PF23247">
    <property type="entry name" value="LRR_RPS2"/>
    <property type="match status" value="1"/>
</dbReference>
<sequence length="886" mass="101279">MRTEVITADTVDEAVEQILKELKEDVAGTASSSGSDRHNVIYFDGWDGLGASTVLRAVSRRLTTRVASQEKEPGDPPAATGLQFSQIFHIDCSKWESRRAMQRLIAEQLKLPSSVMDVFDAQDEEDAYRGISKGSRAEIPQVAEAINQHILKLVTNQRFLVIFHNGSSEEIDLGSLGFPLLDRYSRNKILWSFQGRFRVYPRMKVDMALKSTRMTSVVLSAVSSDTEGNGLSTILHHEGEEVAHEIINAGGIDWPAAAANCFLYVAKLCRMGSDLTTDYDLATNVCNYWRCDGVIQLQHENVDTEDGVDKLWLYSDALQHEIQLDVDRYQNPYFPSPVDRRLLKPMAYWTSPTYGFMLIPDLHGQIPEGMFQQFNKLRVLKLSTCKFSFTSPPFICCHNLRFLWLEHCQDGSSTVEEVREQDIHLFLQRLWVLDVRYSNKAFLSKEMIDFMTQLRELNVVGEKELIDLDQIPPHNIRVLRVKVSKVDALVCIMDKLELLELSGKYYRWRMISLRSGFNSLKTVIINGSTNLKSIYLIECSKLKNIFLSGSFPNLYIIQITGAAMETLDLSSVMTTRLDSLFLDCEKLCAILWPPAEGRRKRYLDTLYINTTKKERTATVAGENTAEMSPREFVWHISVRDARILQSLESVKDYFGSNHAHVEISSPSHNPCLDDAGSKHERMKNSSGQHLQENQKQLIMDSAIYADNAFTLKDINKQYKQANEGDTDALAIMCICPPPPSMPLIHIIQYPRVNDAFSRLETLEIMWCGDLNVAFHLYDTTWDHPSLHQGWFFPKLKEILLHELPKLRNICNIGKKMYTPDLKTIKIRGCWSLGTLPIVQSNNVVECNCEKDWWDRLVWESAEHASKYKLTYPQHYKKTMLKGSVLR</sequence>
<feature type="domain" description="Disease resistance protein At4g27190-like leucine-rich repeats" evidence="1">
    <location>
        <begin position="750"/>
        <end position="835"/>
    </location>
</feature>
<dbReference type="PANTHER" id="PTHR33463:SF209">
    <property type="entry name" value="DISEASE RESISTANCE PROTEIN RPS2-LIKE"/>
    <property type="match status" value="1"/>
</dbReference>
<organism evidence="2 3">
    <name type="scientific">Eragrostis curvula</name>
    <name type="common">weeping love grass</name>
    <dbReference type="NCBI Taxonomy" id="38414"/>
    <lineage>
        <taxon>Eukaryota</taxon>
        <taxon>Viridiplantae</taxon>
        <taxon>Streptophyta</taxon>
        <taxon>Embryophyta</taxon>
        <taxon>Tracheophyta</taxon>
        <taxon>Spermatophyta</taxon>
        <taxon>Magnoliopsida</taxon>
        <taxon>Liliopsida</taxon>
        <taxon>Poales</taxon>
        <taxon>Poaceae</taxon>
        <taxon>PACMAD clade</taxon>
        <taxon>Chloridoideae</taxon>
        <taxon>Eragrostideae</taxon>
        <taxon>Eragrostidinae</taxon>
        <taxon>Eragrostis</taxon>
    </lineage>
</organism>
<evidence type="ECO:0000313" key="2">
    <source>
        <dbReference type="EMBL" id="TVU01397.1"/>
    </source>
</evidence>
<dbReference type="Gramene" id="TVU01397">
    <property type="protein sequence ID" value="TVU01397"/>
    <property type="gene ID" value="EJB05_53166"/>
</dbReference>
<dbReference type="InterPro" id="IPR050905">
    <property type="entry name" value="Plant_NBS-LRR"/>
</dbReference>
<keyword evidence="3" id="KW-1185">Reference proteome</keyword>
<dbReference type="InterPro" id="IPR032675">
    <property type="entry name" value="LRR_dom_sf"/>
</dbReference>
<accession>A0A5J9SR44</accession>
<dbReference type="InterPro" id="IPR057135">
    <property type="entry name" value="At4g27190-like_LRR"/>
</dbReference>
<dbReference type="Gene3D" id="3.80.10.10">
    <property type="entry name" value="Ribonuclease Inhibitor"/>
    <property type="match status" value="1"/>
</dbReference>
<dbReference type="SUPFAM" id="SSF52058">
    <property type="entry name" value="L domain-like"/>
    <property type="match status" value="1"/>
</dbReference>
<dbReference type="EMBL" id="RWGY01000449">
    <property type="protein sequence ID" value="TVU01397.1"/>
    <property type="molecule type" value="Genomic_DNA"/>
</dbReference>
<reference evidence="2 3" key="1">
    <citation type="journal article" date="2019" name="Sci. Rep.">
        <title>A high-quality genome of Eragrostis curvula grass provides insights into Poaceae evolution and supports new strategies to enhance forage quality.</title>
        <authorList>
            <person name="Carballo J."/>
            <person name="Santos B.A.C.M."/>
            <person name="Zappacosta D."/>
            <person name="Garbus I."/>
            <person name="Selva J.P."/>
            <person name="Gallo C.A."/>
            <person name="Diaz A."/>
            <person name="Albertini E."/>
            <person name="Caccamo M."/>
            <person name="Echenique V."/>
        </authorList>
    </citation>
    <scope>NUCLEOTIDE SEQUENCE [LARGE SCALE GENOMIC DNA]</scope>
    <source>
        <strain evidence="3">cv. Victoria</strain>
        <tissue evidence="2">Leaf</tissue>
    </source>
</reference>